<keyword evidence="4 6" id="KW-0949">S-adenosyl-L-methionine</keyword>
<dbReference type="SUPFAM" id="SSF50249">
    <property type="entry name" value="Nucleic acid-binding proteins"/>
    <property type="match status" value="1"/>
</dbReference>
<evidence type="ECO:0000256" key="6">
    <source>
        <dbReference type="PROSITE-ProRule" id="PRU01024"/>
    </source>
</evidence>
<feature type="binding site" evidence="6">
    <location>
        <position position="247"/>
    </location>
    <ligand>
        <name>S-adenosyl-L-methionine</name>
        <dbReference type="ChEBI" id="CHEBI:59789"/>
    </ligand>
</feature>
<accession>A0A2K9MID8</accession>
<dbReference type="GO" id="GO:0051539">
    <property type="term" value="F:4 iron, 4 sulfur cluster binding"/>
    <property type="evidence" value="ECO:0007669"/>
    <property type="project" value="UniProtKB-KW"/>
</dbReference>
<dbReference type="InterPro" id="IPR029063">
    <property type="entry name" value="SAM-dependent_MTases_sf"/>
</dbReference>
<evidence type="ECO:0000256" key="1">
    <source>
        <dbReference type="ARBA" id="ARBA00022485"/>
    </source>
</evidence>
<proteinExistence type="inferred from homology"/>
<dbReference type="InterPro" id="IPR010280">
    <property type="entry name" value="U5_MeTrfase_fam"/>
</dbReference>
<dbReference type="Proteomes" id="UP000234882">
    <property type="component" value="Chromosome"/>
</dbReference>
<evidence type="ECO:0000256" key="2">
    <source>
        <dbReference type="ARBA" id="ARBA00022603"/>
    </source>
</evidence>
<keyword evidence="9" id="KW-1185">Reference proteome</keyword>
<dbReference type="PROSITE" id="PS51687">
    <property type="entry name" value="SAM_MT_RNA_M5U"/>
    <property type="match status" value="1"/>
</dbReference>
<dbReference type="Gene3D" id="3.40.50.150">
    <property type="entry name" value="Vaccinia Virus protein VP39"/>
    <property type="match status" value="1"/>
</dbReference>
<keyword evidence="1" id="KW-0408">Iron</keyword>
<dbReference type="KEGG" id="paru:CYR75_11355"/>
<dbReference type="OrthoDB" id="9804590at2"/>
<dbReference type="Pfam" id="PF05958">
    <property type="entry name" value="tRNA_U5-meth_tr"/>
    <property type="match status" value="1"/>
</dbReference>
<dbReference type="GO" id="GO:0070475">
    <property type="term" value="P:rRNA base methylation"/>
    <property type="evidence" value="ECO:0007669"/>
    <property type="project" value="TreeGrafter"/>
</dbReference>
<dbReference type="InterPro" id="IPR002792">
    <property type="entry name" value="TRAM_dom"/>
</dbReference>
<comment type="similarity">
    <text evidence="6">Belongs to the class I-like SAM-binding methyltransferase superfamily. RNA M5U methyltransferase family.</text>
</comment>
<organism evidence="8 9">
    <name type="scientific">Paracoccus jeotgali</name>
    <dbReference type="NCBI Taxonomy" id="2065379"/>
    <lineage>
        <taxon>Bacteria</taxon>
        <taxon>Pseudomonadati</taxon>
        <taxon>Pseudomonadota</taxon>
        <taxon>Alphaproteobacteria</taxon>
        <taxon>Rhodobacterales</taxon>
        <taxon>Paracoccaceae</taxon>
        <taxon>Paracoccus</taxon>
    </lineage>
</organism>
<evidence type="ECO:0000256" key="4">
    <source>
        <dbReference type="ARBA" id="ARBA00022691"/>
    </source>
</evidence>
<dbReference type="PANTHER" id="PTHR11061">
    <property type="entry name" value="RNA M5U METHYLTRANSFERASE"/>
    <property type="match status" value="1"/>
</dbReference>
<dbReference type="GO" id="GO:0070041">
    <property type="term" value="F:rRNA (uridine-C5-)-methyltransferase activity"/>
    <property type="evidence" value="ECO:0007669"/>
    <property type="project" value="TreeGrafter"/>
</dbReference>
<name>A0A2K9MID8_9RHOB</name>
<dbReference type="SUPFAM" id="SSF53335">
    <property type="entry name" value="S-adenosyl-L-methionine-dependent methyltransferases"/>
    <property type="match status" value="1"/>
</dbReference>
<evidence type="ECO:0000259" key="7">
    <source>
        <dbReference type="PROSITE" id="PS50926"/>
    </source>
</evidence>
<protein>
    <submittedName>
        <fullName evidence="8">Class I SAM-dependent RNA methyltransferase</fullName>
    </submittedName>
</protein>
<dbReference type="EMBL" id="CP025583">
    <property type="protein sequence ID" value="AUM74796.1"/>
    <property type="molecule type" value="Genomic_DNA"/>
</dbReference>
<evidence type="ECO:0000313" key="8">
    <source>
        <dbReference type="EMBL" id="AUM74796.1"/>
    </source>
</evidence>
<gene>
    <name evidence="8" type="ORF">CYR75_11355</name>
</gene>
<feature type="binding site" evidence="6">
    <location>
        <position position="294"/>
    </location>
    <ligand>
        <name>S-adenosyl-L-methionine</name>
        <dbReference type="ChEBI" id="CHEBI:59789"/>
    </ligand>
</feature>
<evidence type="ECO:0000256" key="3">
    <source>
        <dbReference type="ARBA" id="ARBA00022679"/>
    </source>
</evidence>
<dbReference type="CDD" id="cd02440">
    <property type="entry name" value="AdoMet_MTases"/>
    <property type="match status" value="1"/>
</dbReference>
<feature type="binding site" evidence="6">
    <location>
        <position position="342"/>
    </location>
    <ligand>
        <name>S-adenosyl-L-methionine</name>
        <dbReference type="ChEBI" id="CHEBI:59789"/>
    </ligand>
</feature>
<feature type="binding site" evidence="6">
    <location>
        <position position="274"/>
    </location>
    <ligand>
        <name>S-adenosyl-L-methionine</name>
        <dbReference type="ChEBI" id="CHEBI:59789"/>
    </ligand>
</feature>
<keyword evidence="1" id="KW-0004">4Fe-4S</keyword>
<dbReference type="RefSeq" id="WP_101500141.1">
    <property type="nucleotide sequence ID" value="NZ_CP025583.1"/>
</dbReference>
<keyword evidence="3 6" id="KW-0808">Transferase</keyword>
<keyword evidence="5" id="KW-0411">Iron-sulfur</keyword>
<dbReference type="AlphaFoldDB" id="A0A2K9MID8"/>
<dbReference type="PANTHER" id="PTHR11061:SF49">
    <property type="entry name" value="23S RRNA (URACIL(1939)-C(5))-METHYLTRANSFERASE RLMD"/>
    <property type="match status" value="1"/>
</dbReference>
<keyword evidence="1" id="KW-0479">Metal-binding</keyword>
<keyword evidence="2 6" id="KW-0489">Methyltransferase</keyword>
<dbReference type="Gene3D" id="2.40.50.1070">
    <property type="match status" value="1"/>
</dbReference>
<dbReference type="Gene3D" id="2.40.50.140">
    <property type="entry name" value="Nucleic acid-binding proteins"/>
    <property type="match status" value="1"/>
</dbReference>
<feature type="active site" description="Nucleophile" evidence="6">
    <location>
        <position position="370"/>
    </location>
</feature>
<reference evidence="9" key="1">
    <citation type="submission" date="2017-12" db="EMBL/GenBank/DDBJ databases">
        <title>Genomic analysis of Paracoccus sp. CBA4604.</title>
        <authorList>
            <person name="Roh S.W."/>
            <person name="Kim J.Y."/>
            <person name="Kim J.S."/>
        </authorList>
    </citation>
    <scope>NUCLEOTIDE SEQUENCE [LARGE SCALE GENOMIC DNA]</scope>
    <source>
        <strain evidence="9">CBA4604</strain>
    </source>
</reference>
<evidence type="ECO:0000256" key="5">
    <source>
        <dbReference type="ARBA" id="ARBA00023014"/>
    </source>
</evidence>
<feature type="domain" description="TRAM" evidence="7">
    <location>
        <begin position="1"/>
        <end position="54"/>
    </location>
</feature>
<sequence length="413" mass="43234">MTASTTLSIDRLGRRGDGVARTVEGQTVLVPLTLPGEVVTGEIRDGRIAAPAIVTASADRVAPPCPHYADCGGCLLMHGSDGFVARWKADSVLTALAAQGIGATIAGIATSPPRSRRRAVLSGRRAKKGVTLGFHARQSERIVDIHSCHVLRPAILAALPALRDLVAAGASRTAELVLTVTEGPAGLDLAVSGGKPLTPALSQTLAAVAEAADLARLDWDGVPMTRRAPVQRMGRAQVIPPPGAFLQATAEGEAALRAVVRHALKGAARVVDLFAGCGTFALPLAETAEVHAVEGLAAPLAALDQGWRDAHGLKRVTTETRDLAARPLLADELQGFDAVVIDPPRSGAAAQAAQLAALRDGPTRVAWVSCDPVSFARDAKRMIEGGWRMDPIHVVDQFRWSPHVETVTVFRRG</sequence>
<dbReference type="InterPro" id="IPR012340">
    <property type="entry name" value="NA-bd_OB-fold"/>
</dbReference>
<evidence type="ECO:0000313" key="9">
    <source>
        <dbReference type="Proteomes" id="UP000234882"/>
    </source>
</evidence>
<dbReference type="PROSITE" id="PS50926">
    <property type="entry name" value="TRAM"/>
    <property type="match status" value="1"/>
</dbReference>